<evidence type="ECO:0000313" key="2">
    <source>
        <dbReference type="Proteomes" id="UP000235786"/>
    </source>
</evidence>
<dbReference type="AlphaFoldDB" id="A0A2J6QR77"/>
<dbReference type="STRING" id="1149755.A0A2J6QR77"/>
<reference evidence="1 2" key="1">
    <citation type="submission" date="2016-04" db="EMBL/GenBank/DDBJ databases">
        <title>A degradative enzymes factory behind the ericoid mycorrhizal symbiosis.</title>
        <authorList>
            <consortium name="DOE Joint Genome Institute"/>
            <person name="Martino E."/>
            <person name="Morin E."/>
            <person name="Grelet G."/>
            <person name="Kuo A."/>
            <person name="Kohler A."/>
            <person name="Daghino S."/>
            <person name="Barry K."/>
            <person name="Choi C."/>
            <person name="Cichocki N."/>
            <person name="Clum A."/>
            <person name="Copeland A."/>
            <person name="Hainaut M."/>
            <person name="Haridas S."/>
            <person name="Labutti K."/>
            <person name="Lindquist E."/>
            <person name="Lipzen A."/>
            <person name="Khouja H.-R."/>
            <person name="Murat C."/>
            <person name="Ohm R."/>
            <person name="Olson A."/>
            <person name="Spatafora J."/>
            <person name="Veneault-Fourrey C."/>
            <person name="Henrissat B."/>
            <person name="Grigoriev I."/>
            <person name="Martin F."/>
            <person name="Perotto S."/>
        </authorList>
    </citation>
    <scope>NUCLEOTIDE SEQUENCE [LARGE SCALE GENOMIC DNA]</scope>
    <source>
        <strain evidence="1 2">F</strain>
    </source>
</reference>
<gene>
    <name evidence="1" type="ORF">L207DRAFT_620182</name>
</gene>
<evidence type="ECO:0000313" key="1">
    <source>
        <dbReference type="EMBL" id="PMD28769.1"/>
    </source>
</evidence>
<organism evidence="1 2">
    <name type="scientific">Hyaloscypha variabilis (strain UAMH 11265 / GT02V1 / F)</name>
    <name type="common">Meliniomyces variabilis</name>
    <dbReference type="NCBI Taxonomy" id="1149755"/>
    <lineage>
        <taxon>Eukaryota</taxon>
        <taxon>Fungi</taxon>
        <taxon>Dikarya</taxon>
        <taxon>Ascomycota</taxon>
        <taxon>Pezizomycotina</taxon>
        <taxon>Leotiomycetes</taxon>
        <taxon>Helotiales</taxon>
        <taxon>Hyaloscyphaceae</taxon>
        <taxon>Hyaloscypha</taxon>
        <taxon>Hyaloscypha variabilis</taxon>
    </lineage>
</organism>
<protein>
    <submittedName>
        <fullName evidence="1">Uncharacterized protein</fullName>
    </submittedName>
</protein>
<keyword evidence="2" id="KW-1185">Reference proteome</keyword>
<proteinExistence type="predicted"/>
<dbReference type="OrthoDB" id="2414538at2759"/>
<sequence>MTFRGQSLMDRVNICVQDNLNRAEIILRPLHQDFLERLNLLLPTEKLIHSMAGLWREESCRRKLRIANPVPASSSFPPEVMVSMSADPRNS</sequence>
<dbReference type="EMBL" id="KZ613994">
    <property type="protein sequence ID" value="PMD28769.1"/>
    <property type="molecule type" value="Genomic_DNA"/>
</dbReference>
<dbReference type="Proteomes" id="UP000235786">
    <property type="component" value="Unassembled WGS sequence"/>
</dbReference>
<name>A0A2J6QR77_HYAVF</name>
<accession>A0A2J6QR77</accession>